<dbReference type="RefSeq" id="XP_040627794.1">
    <property type="nucleotide sequence ID" value="XM_040772939.1"/>
</dbReference>
<gene>
    <name evidence="1" type="ORF">DACRYDRAFT_22757</name>
</gene>
<dbReference type="HOGENOM" id="CLU_880053_0_0_1"/>
<dbReference type="AlphaFoldDB" id="M5G4W3"/>
<sequence>MGNPRSPVSSIEDGGMDLIVSPETGPIQLIQSTNHSELVSSTFNFDSSDLTLRAEEDGHRVLFRIHRVMLVELEGGFKDLILAYDTLECGRVSVIPIPVNPIVVNFLLQCIYPMPDPKVQSLNLWHECYVAAKLYGVRAAVTSLRAQFDAFIHPAPLRAFAIAASVNLDDELDSAARQTFGVDRMSNSGQIEEFRHMPSSYLIALLHLHAARDRLVRDWAAQLVPIIPRCAECQNVHWTENWITLLRAELATNIRIPLEELFRIDLISVACFQTVSTPCSSCPVPPNGEDINVWADQLITSLNNELNSMSIVQFNR</sequence>
<protein>
    <recommendedName>
        <fullName evidence="3">BTB domain-containing protein</fullName>
    </recommendedName>
</protein>
<organism evidence="1 2">
    <name type="scientific">Dacryopinax primogenitus (strain DJM 731)</name>
    <name type="common">Brown rot fungus</name>
    <dbReference type="NCBI Taxonomy" id="1858805"/>
    <lineage>
        <taxon>Eukaryota</taxon>
        <taxon>Fungi</taxon>
        <taxon>Dikarya</taxon>
        <taxon>Basidiomycota</taxon>
        <taxon>Agaricomycotina</taxon>
        <taxon>Dacrymycetes</taxon>
        <taxon>Dacrymycetales</taxon>
        <taxon>Dacrymycetaceae</taxon>
        <taxon>Dacryopinax</taxon>
    </lineage>
</organism>
<name>M5G4W3_DACPD</name>
<keyword evidence="2" id="KW-1185">Reference proteome</keyword>
<dbReference type="GeneID" id="63688001"/>
<proteinExistence type="predicted"/>
<reference evidence="1 2" key="1">
    <citation type="journal article" date="2012" name="Science">
        <title>The Paleozoic origin of enzymatic lignin decomposition reconstructed from 31 fungal genomes.</title>
        <authorList>
            <person name="Floudas D."/>
            <person name="Binder M."/>
            <person name="Riley R."/>
            <person name="Barry K."/>
            <person name="Blanchette R.A."/>
            <person name="Henrissat B."/>
            <person name="Martinez A.T."/>
            <person name="Otillar R."/>
            <person name="Spatafora J.W."/>
            <person name="Yadav J.S."/>
            <person name="Aerts A."/>
            <person name="Benoit I."/>
            <person name="Boyd A."/>
            <person name="Carlson A."/>
            <person name="Copeland A."/>
            <person name="Coutinho P.M."/>
            <person name="de Vries R.P."/>
            <person name="Ferreira P."/>
            <person name="Findley K."/>
            <person name="Foster B."/>
            <person name="Gaskell J."/>
            <person name="Glotzer D."/>
            <person name="Gorecki P."/>
            <person name="Heitman J."/>
            <person name="Hesse C."/>
            <person name="Hori C."/>
            <person name="Igarashi K."/>
            <person name="Jurgens J.A."/>
            <person name="Kallen N."/>
            <person name="Kersten P."/>
            <person name="Kohler A."/>
            <person name="Kuees U."/>
            <person name="Kumar T.K.A."/>
            <person name="Kuo A."/>
            <person name="LaButti K."/>
            <person name="Larrondo L.F."/>
            <person name="Lindquist E."/>
            <person name="Ling A."/>
            <person name="Lombard V."/>
            <person name="Lucas S."/>
            <person name="Lundell T."/>
            <person name="Martin R."/>
            <person name="McLaughlin D.J."/>
            <person name="Morgenstern I."/>
            <person name="Morin E."/>
            <person name="Murat C."/>
            <person name="Nagy L.G."/>
            <person name="Nolan M."/>
            <person name="Ohm R.A."/>
            <person name="Patyshakuliyeva A."/>
            <person name="Rokas A."/>
            <person name="Ruiz-Duenas F.J."/>
            <person name="Sabat G."/>
            <person name="Salamov A."/>
            <person name="Samejima M."/>
            <person name="Schmutz J."/>
            <person name="Slot J.C."/>
            <person name="St John F."/>
            <person name="Stenlid J."/>
            <person name="Sun H."/>
            <person name="Sun S."/>
            <person name="Syed K."/>
            <person name="Tsang A."/>
            <person name="Wiebenga A."/>
            <person name="Young D."/>
            <person name="Pisabarro A."/>
            <person name="Eastwood D.C."/>
            <person name="Martin F."/>
            <person name="Cullen D."/>
            <person name="Grigoriev I.V."/>
            <person name="Hibbett D.S."/>
        </authorList>
    </citation>
    <scope>NUCLEOTIDE SEQUENCE [LARGE SCALE GENOMIC DNA]</scope>
    <source>
        <strain evidence="1 2">DJM-731 SS1</strain>
    </source>
</reference>
<evidence type="ECO:0000313" key="1">
    <source>
        <dbReference type="EMBL" id="EJU00897.1"/>
    </source>
</evidence>
<dbReference type="STRING" id="1858805.M5G4W3"/>
<evidence type="ECO:0000313" key="2">
    <source>
        <dbReference type="Proteomes" id="UP000030653"/>
    </source>
</evidence>
<dbReference type="EMBL" id="JH795865">
    <property type="protein sequence ID" value="EJU00897.1"/>
    <property type="molecule type" value="Genomic_DNA"/>
</dbReference>
<dbReference type="Proteomes" id="UP000030653">
    <property type="component" value="Unassembled WGS sequence"/>
</dbReference>
<evidence type="ECO:0008006" key="3">
    <source>
        <dbReference type="Google" id="ProtNLM"/>
    </source>
</evidence>
<accession>M5G4W3</accession>
<dbReference type="OrthoDB" id="71307at2759"/>